<proteinExistence type="predicted"/>
<feature type="transmembrane region" description="Helical" evidence="4">
    <location>
        <begin position="31"/>
        <end position="49"/>
    </location>
</feature>
<protein>
    <submittedName>
        <fullName evidence="6">MFS transporter</fullName>
    </submittedName>
</protein>
<dbReference type="RefSeq" id="WP_252576743.1">
    <property type="nucleotide sequence ID" value="NZ_CP099397.1"/>
</dbReference>
<reference evidence="6" key="1">
    <citation type="submission" date="2022-06" db="EMBL/GenBank/DDBJ databases">
        <title>Complete genome of Pseudomonas hydrolytica DSWY01T.</title>
        <authorList>
            <person name="Jung J."/>
            <person name="Jeon C.O."/>
        </authorList>
    </citation>
    <scope>NUCLEOTIDE SEQUENCE</scope>
    <source>
        <strain evidence="6">DSWY01</strain>
    </source>
</reference>
<feature type="transmembrane region" description="Helical" evidence="4">
    <location>
        <begin position="233"/>
        <end position="255"/>
    </location>
</feature>
<dbReference type="InterPro" id="IPR052524">
    <property type="entry name" value="MFS_Cyanate_Porter"/>
</dbReference>
<evidence type="ECO:0000313" key="6">
    <source>
        <dbReference type="EMBL" id="USR41162.1"/>
    </source>
</evidence>
<dbReference type="InterPro" id="IPR036259">
    <property type="entry name" value="MFS_trans_sf"/>
</dbReference>
<dbReference type="EMBL" id="CP099397">
    <property type="protein sequence ID" value="USR41162.1"/>
    <property type="molecule type" value="Genomic_DNA"/>
</dbReference>
<keyword evidence="1 4" id="KW-0812">Transmembrane</keyword>
<dbReference type="GeneID" id="300080695"/>
<keyword evidence="2 4" id="KW-1133">Transmembrane helix</keyword>
<organism evidence="6 7">
    <name type="scientific">Ectopseudomonas hydrolytica</name>
    <dbReference type="NCBI Taxonomy" id="2493633"/>
    <lineage>
        <taxon>Bacteria</taxon>
        <taxon>Pseudomonadati</taxon>
        <taxon>Pseudomonadota</taxon>
        <taxon>Gammaproteobacteria</taxon>
        <taxon>Pseudomonadales</taxon>
        <taxon>Pseudomonadaceae</taxon>
        <taxon>Ectopseudomonas</taxon>
    </lineage>
</organism>
<keyword evidence="3 4" id="KW-0472">Membrane</keyword>
<evidence type="ECO:0000256" key="3">
    <source>
        <dbReference type="ARBA" id="ARBA00023136"/>
    </source>
</evidence>
<feature type="domain" description="Major facilitator superfamily (MFS) profile" evidence="5">
    <location>
        <begin position="32"/>
        <end position="416"/>
    </location>
</feature>
<dbReference type="PANTHER" id="PTHR23523:SF2">
    <property type="entry name" value="2-NITROIMIDAZOLE TRANSPORTER"/>
    <property type="match status" value="1"/>
</dbReference>
<evidence type="ECO:0000256" key="1">
    <source>
        <dbReference type="ARBA" id="ARBA00022692"/>
    </source>
</evidence>
<evidence type="ECO:0000256" key="4">
    <source>
        <dbReference type="SAM" id="Phobius"/>
    </source>
</evidence>
<feature type="transmembrane region" description="Helical" evidence="4">
    <location>
        <begin position="322"/>
        <end position="342"/>
    </location>
</feature>
<feature type="transmembrane region" description="Helical" evidence="4">
    <location>
        <begin position="154"/>
        <end position="176"/>
    </location>
</feature>
<feature type="transmembrane region" description="Helical" evidence="4">
    <location>
        <begin position="354"/>
        <end position="375"/>
    </location>
</feature>
<name>A0ABY5AC98_9GAMM</name>
<dbReference type="SUPFAM" id="SSF103473">
    <property type="entry name" value="MFS general substrate transporter"/>
    <property type="match status" value="1"/>
</dbReference>
<feature type="transmembrane region" description="Helical" evidence="4">
    <location>
        <begin position="297"/>
        <end position="316"/>
    </location>
</feature>
<evidence type="ECO:0000256" key="2">
    <source>
        <dbReference type="ARBA" id="ARBA00022989"/>
    </source>
</evidence>
<feature type="transmembrane region" description="Helical" evidence="4">
    <location>
        <begin position="267"/>
        <end position="290"/>
    </location>
</feature>
<feature type="transmembrane region" description="Helical" evidence="4">
    <location>
        <begin position="188"/>
        <end position="207"/>
    </location>
</feature>
<dbReference type="PANTHER" id="PTHR23523">
    <property type="match status" value="1"/>
</dbReference>
<accession>A0ABY5AC98</accession>
<dbReference type="Gene3D" id="1.20.1250.20">
    <property type="entry name" value="MFS general substrate transporter like domains"/>
    <property type="match status" value="2"/>
</dbReference>
<gene>
    <name evidence="6" type="ORF">L1F06_006940</name>
</gene>
<dbReference type="Proteomes" id="UP001054897">
    <property type="component" value="Chromosome"/>
</dbReference>
<dbReference type="Pfam" id="PF07690">
    <property type="entry name" value="MFS_1"/>
    <property type="match status" value="1"/>
</dbReference>
<dbReference type="InterPro" id="IPR011701">
    <property type="entry name" value="MFS"/>
</dbReference>
<dbReference type="PROSITE" id="PS50850">
    <property type="entry name" value="MFS"/>
    <property type="match status" value="1"/>
</dbReference>
<feature type="transmembrane region" description="Helical" evidence="4">
    <location>
        <begin position="100"/>
        <end position="118"/>
    </location>
</feature>
<feature type="transmembrane region" description="Helical" evidence="4">
    <location>
        <begin position="124"/>
        <end position="142"/>
    </location>
</feature>
<dbReference type="InterPro" id="IPR020846">
    <property type="entry name" value="MFS_dom"/>
</dbReference>
<evidence type="ECO:0000259" key="5">
    <source>
        <dbReference type="PROSITE" id="PS50850"/>
    </source>
</evidence>
<keyword evidence="7" id="KW-1185">Reference proteome</keyword>
<feature type="transmembrane region" description="Helical" evidence="4">
    <location>
        <begin position="69"/>
        <end position="88"/>
    </location>
</feature>
<evidence type="ECO:0000313" key="7">
    <source>
        <dbReference type="Proteomes" id="UP001054897"/>
    </source>
</evidence>
<sequence length="432" mass="44475">MSVKSVPIERDVTPGLAYPALAGSDVRAPSVAAVVVCILLVALTLRPGIVSMGPLLTAIIDELGLTHTQASLLTAIPTLLMGLLALPAPWLAHRFGRDRIILLALIVLGAAIILRALAGSIGQLFASTAAVGAGIAVAGALFSSYVKARSPNRIALFMSIYATAIGLGSTVAAVATGPIDQLIGDWRWAGGFWVLPAMLAIMAWVGIEHRSLRAPVSTASTQMPRMPLRNPTAWLIALFFACNNLVFYALIAWLAPMYIERGESASSAGLILASYTLGFMLANPVFGLLSRSDDRRLLLAASSSIALLGSLAMAVAPDAMPLVTAALAAFGTGGAFTLGMTLPLDNASTPEEAGAWTAFVMLQSYLVGAAGPLLVGYLRDSAGHFQSALWLLVAVGGADVTGDSVLAALPLSPLMSELVPGAEGGHLSGACP</sequence>